<evidence type="ECO:0000256" key="1">
    <source>
        <dbReference type="ARBA" id="ARBA00004127"/>
    </source>
</evidence>
<dbReference type="Gene3D" id="3.40.50.300">
    <property type="entry name" value="P-loop containing nucleotide triphosphate hydrolases"/>
    <property type="match status" value="1"/>
</dbReference>
<evidence type="ECO:0000256" key="3">
    <source>
        <dbReference type="ARBA" id="ARBA00022692"/>
    </source>
</evidence>
<dbReference type="InterPro" id="IPR027417">
    <property type="entry name" value="P-loop_NTPase"/>
</dbReference>
<dbReference type="InterPro" id="IPR011527">
    <property type="entry name" value="ABC1_TM_dom"/>
</dbReference>
<evidence type="ECO:0000256" key="8">
    <source>
        <dbReference type="ARBA" id="ARBA00023136"/>
    </source>
</evidence>
<dbReference type="InterPro" id="IPR036640">
    <property type="entry name" value="ABC1_TM_sf"/>
</dbReference>
<dbReference type="PANTHER" id="PTHR24223:SF443">
    <property type="entry name" value="MULTIDRUG-RESISTANCE LIKE PROTEIN 1, ISOFORM I"/>
    <property type="match status" value="1"/>
</dbReference>
<dbReference type="SUPFAM" id="SSF90123">
    <property type="entry name" value="ABC transporter transmembrane region"/>
    <property type="match status" value="1"/>
</dbReference>
<dbReference type="Gene3D" id="1.20.1560.10">
    <property type="entry name" value="ABC transporter type 1, transmembrane domain"/>
    <property type="match status" value="1"/>
</dbReference>
<dbReference type="PANTHER" id="PTHR24223">
    <property type="entry name" value="ATP-BINDING CASSETTE SUB-FAMILY C"/>
    <property type="match status" value="1"/>
</dbReference>
<dbReference type="OrthoDB" id="8924417at2759"/>
<evidence type="ECO:0000313" key="11">
    <source>
        <dbReference type="Proteomes" id="UP000192578"/>
    </source>
</evidence>
<keyword evidence="11" id="KW-1185">Reference proteome</keyword>
<dbReference type="GO" id="GO:0005524">
    <property type="term" value="F:ATP binding"/>
    <property type="evidence" value="ECO:0007669"/>
    <property type="project" value="UniProtKB-KW"/>
</dbReference>
<evidence type="ECO:0000256" key="6">
    <source>
        <dbReference type="ARBA" id="ARBA00022840"/>
    </source>
</evidence>
<accession>A0A9X6NDX5</accession>
<proteinExistence type="predicted"/>
<sequence length="276" mass="30602">MKILKLYAWEESFQGQVSATRELELATLFRAAYVNAFSGFISLLSPFMVAVTTFTTYVLSDPSNVLDAQKAFVSLSLFNILRQPVNNLPDVIAAIIQAQVSIARLTKFLKNDELSPENSFTLKSINFEVPQKSLCAVVDKLGRGKSSLCSAVIGLMIKPGHRVRKGTVAYVSQQDCRPDEGTVAEVGTYKELLRNKGAFSKVLCAYLSNQEEAEESDDGDIIAVKEDIKKEIGALPPFEIVHIRDGPAWRDAQRIVSRKVQAFPRQETSLALEKRD</sequence>
<keyword evidence="3" id="KW-0812">Transmembrane</keyword>
<dbReference type="PROSITE" id="PS50929">
    <property type="entry name" value="ABC_TM1F"/>
    <property type="match status" value="1"/>
</dbReference>
<evidence type="ECO:0000259" key="9">
    <source>
        <dbReference type="PROSITE" id="PS50929"/>
    </source>
</evidence>
<dbReference type="Proteomes" id="UP000192578">
    <property type="component" value="Unassembled WGS sequence"/>
</dbReference>
<evidence type="ECO:0000256" key="7">
    <source>
        <dbReference type="ARBA" id="ARBA00022989"/>
    </source>
</evidence>
<dbReference type="EMBL" id="MTYJ01000266">
    <property type="protein sequence ID" value="OWA52392.1"/>
    <property type="molecule type" value="Genomic_DNA"/>
</dbReference>
<gene>
    <name evidence="10" type="ORF">BV898_16848</name>
</gene>
<reference evidence="11" key="1">
    <citation type="submission" date="2017-01" db="EMBL/GenBank/DDBJ databases">
        <title>Comparative genomics of anhydrobiosis in the tardigrade Hypsibius dujardini.</title>
        <authorList>
            <person name="Yoshida Y."/>
            <person name="Koutsovoulos G."/>
            <person name="Laetsch D."/>
            <person name="Stevens L."/>
            <person name="Kumar S."/>
            <person name="Horikawa D."/>
            <person name="Ishino K."/>
            <person name="Komine S."/>
            <person name="Tomita M."/>
            <person name="Blaxter M."/>
            <person name="Arakawa K."/>
        </authorList>
    </citation>
    <scope>NUCLEOTIDE SEQUENCE [LARGE SCALE GENOMIC DNA]</scope>
    <source>
        <strain evidence="11">Z151</strain>
    </source>
</reference>
<protein>
    <submittedName>
        <fullName evidence="10">Multidrug resistance-associated protein 1</fullName>
    </submittedName>
</protein>
<comment type="caution">
    <text evidence="10">The sequence shown here is derived from an EMBL/GenBank/DDBJ whole genome shotgun (WGS) entry which is preliminary data.</text>
</comment>
<keyword evidence="4" id="KW-0677">Repeat</keyword>
<evidence type="ECO:0000256" key="5">
    <source>
        <dbReference type="ARBA" id="ARBA00022741"/>
    </source>
</evidence>
<keyword evidence="7" id="KW-1133">Transmembrane helix</keyword>
<dbReference type="AlphaFoldDB" id="A0A9X6NDX5"/>
<dbReference type="GO" id="GO:0012505">
    <property type="term" value="C:endomembrane system"/>
    <property type="evidence" value="ECO:0007669"/>
    <property type="project" value="UniProtKB-SubCell"/>
</dbReference>
<organism evidence="10 11">
    <name type="scientific">Hypsibius exemplaris</name>
    <name type="common">Freshwater tardigrade</name>
    <dbReference type="NCBI Taxonomy" id="2072580"/>
    <lineage>
        <taxon>Eukaryota</taxon>
        <taxon>Metazoa</taxon>
        <taxon>Ecdysozoa</taxon>
        <taxon>Tardigrada</taxon>
        <taxon>Eutardigrada</taxon>
        <taxon>Parachela</taxon>
        <taxon>Hypsibioidea</taxon>
        <taxon>Hypsibiidae</taxon>
        <taxon>Hypsibius</taxon>
    </lineage>
</organism>
<dbReference type="InterPro" id="IPR050173">
    <property type="entry name" value="ABC_transporter_C-like"/>
</dbReference>
<keyword evidence="2" id="KW-0813">Transport</keyword>
<feature type="domain" description="ABC transmembrane type-1" evidence="9">
    <location>
        <begin position="1"/>
        <end position="97"/>
    </location>
</feature>
<name>A0A9X6NDX5_HYPEX</name>
<keyword evidence="8" id="KW-0472">Membrane</keyword>
<evidence type="ECO:0000313" key="10">
    <source>
        <dbReference type="EMBL" id="OWA52392.1"/>
    </source>
</evidence>
<keyword evidence="6" id="KW-0067">ATP-binding</keyword>
<dbReference type="GO" id="GO:0140359">
    <property type="term" value="F:ABC-type transporter activity"/>
    <property type="evidence" value="ECO:0007669"/>
    <property type="project" value="InterPro"/>
</dbReference>
<evidence type="ECO:0000256" key="4">
    <source>
        <dbReference type="ARBA" id="ARBA00022737"/>
    </source>
</evidence>
<dbReference type="GO" id="GO:0016020">
    <property type="term" value="C:membrane"/>
    <property type="evidence" value="ECO:0007669"/>
    <property type="project" value="InterPro"/>
</dbReference>
<comment type="subcellular location">
    <subcellularLocation>
        <location evidence="1">Endomembrane system</location>
        <topology evidence="1">Multi-pass membrane protein</topology>
    </subcellularLocation>
</comment>
<evidence type="ECO:0000256" key="2">
    <source>
        <dbReference type="ARBA" id="ARBA00022448"/>
    </source>
</evidence>
<dbReference type="SUPFAM" id="SSF52540">
    <property type="entry name" value="P-loop containing nucleoside triphosphate hydrolases"/>
    <property type="match status" value="1"/>
</dbReference>
<keyword evidence="5" id="KW-0547">Nucleotide-binding</keyword>